<evidence type="ECO:0000256" key="10">
    <source>
        <dbReference type="SAM" id="Phobius"/>
    </source>
</evidence>
<feature type="domain" description="Major facilitator superfamily (MFS) profile" evidence="11">
    <location>
        <begin position="737"/>
        <end position="1185"/>
    </location>
</feature>
<dbReference type="EMBL" id="JAGPUO010000016">
    <property type="protein sequence ID" value="KAG5657782.1"/>
    <property type="molecule type" value="Genomic_DNA"/>
</dbReference>
<dbReference type="Pfam" id="PF01593">
    <property type="entry name" value="Amino_oxidase"/>
    <property type="match status" value="1"/>
</dbReference>
<reference evidence="12" key="1">
    <citation type="submission" date="2021-04" db="EMBL/GenBank/DDBJ databases">
        <title>Draft genome of Fusarium avenaceum strain F156N33, isolated from an atmospheric sample in Virginia.</title>
        <authorList>
            <person name="Yang S."/>
            <person name="Vinatzer B.A."/>
            <person name="Coleman J."/>
        </authorList>
    </citation>
    <scope>NUCLEOTIDE SEQUENCE</scope>
    <source>
        <strain evidence="12">F156N33</strain>
    </source>
</reference>
<dbReference type="Proteomes" id="UP000782241">
    <property type="component" value="Unassembled WGS sequence"/>
</dbReference>
<gene>
    <name evidence="12" type="ORF">KAF25_007815</name>
</gene>
<feature type="transmembrane region" description="Helical" evidence="10">
    <location>
        <begin position="1094"/>
        <end position="1116"/>
    </location>
</feature>
<dbReference type="CDD" id="cd11061">
    <property type="entry name" value="CYP67-like"/>
    <property type="match status" value="1"/>
</dbReference>
<dbReference type="PANTHER" id="PTHR43791:SF39">
    <property type="entry name" value="TRANSPORTER LIZ1_SEO1, PUTATIVE (AFU_ORTHOLOGUE AFUA_3G00980)-RELATED"/>
    <property type="match status" value="1"/>
</dbReference>
<dbReference type="Gene3D" id="1.10.630.10">
    <property type="entry name" value="Cytochrome P450"/>
    <property type="match status" value="1"/>
</dbReference>
<dbReference type="PROSITE" id="PS50850">
    <property type="entry name" value="MFS"/>
    <property type="match status" value="1"/>
</dbReference>
<feature type="transmembrane region" description="Helical" evidence="10">
    <location>
        <begin position="1036"/>
        <end position="1054"/>
    </location>
</feature>
<dbReference type="Gene3D" id="3.90.660.10">
    <property type="match status" value="1"/>
</dbReference>
<dbReference type="Pfam" id="PF00067">
    <property type="entry name" value="p450"/>
    <property type="match status" value="1"/>
</dbReference>
<evidence type="ECO:0000256" key="1">
    <source>
        <dbReference type="ARBA" id="ARBA00004651"/>
    </source>
</evidence>
<dbReference type="PRINTS" id="PR00385">
    <property type="entry name" value="P450"/>
</dbReference>
<feature type="binding site" description="axial binding residue" evidence="9">
    <location>
        <position position="1643"/>
    </location>
    <ligand>
        <name>heme</name>
        <dbReference type="ChEBI" id="CHEBI:30413"/>
    </ligand>
    <ligandPart>
        <name>Fe</name>
        <dbReference type="ChEBI" id="CHEBI:18248"/>
    </ligandPart>
</feature>
<comment type="caution">
    <text evidence="12">The sequence shown here is derived from an EMBL/GenBank/DDBJ whole genome shotgun (WGS) entry which is preliminary data.</text>
</comment>
<dbReference type="InterPro" id="IPR020846">
    <property type="entry name" value="MFS_dom"/>
</dbReference>
<keyword evidence="2" id="KW-0813">Transport</keyword>
<dbReference type="Gene3D" id="3.50.50.60">
    <property type="entry name" value="FAD/NAD(P)-binding domain"/>
    <property type="match status" value="1"/>
</dbReference>
<evidence type="ECO:0000256" key="4">
    <source>
        <dbReference type="ARBA" id="ARBA00022692"/>
    </source>
</evidence>
<dbReference type="PANTHER" id="PTHR43791">
    <property type="entry name" value="PERMEASE-RELATED"/>
    <property type="match status" value="1"/>
</dbReference>
<dbReference type="GO" id="GO:0005886">
    <property type="term" value="C:plasma membrane"/>
    <property type="evidence" value="ECO:0007669"/>
    <property type="project" value="UniProtKB-SubCell"/>
</dbReference>
<dbReference type="PROSITE" id="PS51257">
    <property type="entry name" value="PROKAR_LIPOPROTEIN"/>
    <property type="match status" value="1"/>
</dbReference>
<dbReference type="SUPFAM" id="SSF51905">
    <property type="entry name" value="FAD/NAD(P)-binding domain"/>
    <property type="match status" value="1"/>
</dbReference>
<dbReference type="InterPro" id="IPR036259">
    <property type="entry name" value="MFS_trans_sf"/>
</dbReference>
<dbReference type="SUPFAM" id="SSF103473">
    <property type="entry name" value="MFS general substrate transporter"/>
    <property type="match status" value="1"/>
</dbReference>
<dbReference type="GO" id="GO:0022857">
    <property type="term" value="F:transmembrane transporter activity"/>
    <property type="evidence" value="ECO:0007669"/>
    <property type="project" value="InterPro"/>
</dbReference>
<evidence type="ECO:0000256" key="5">
    <source>
        <dbReference type="ARBA" id="ARBA00022989"/>
    </source>
</evidence>
<name>A0A9P7GVJ6_9HYPO</name>
<evidence type="ECO:0000259" key="11">
    <source>
        <dbReference type="PROSITE" id="PS50850"/>
    </source>
</evidence>
<feature type="transmembrane region" description="Helical" evidence="10">
    <location>
        <begin position="961"/>
        <end position="977"/>
    </location>
</feature>
<dbReference type="InterPro" id="IPR002401">
    <property type="entry name" value="Cyt_P450_E_grp-I"/>
</dbReference>
<keyword evidence="5 10" id="KW-1133">Transmembrane helix</keyword>
<dbReference type="Pfam" id="PF07690">
    <property type="entry name" value="MFS_1"/>
    <property type="match status" value="1"/>
</dbReference>
<dbReference type="SUPFAM" id="SSF54373">
    <property type="entry name" value="FAD-linked reductases, C-terminal domain"/>
    <property type="match status" value="1"/>
</dbReference>
<dbReference type="GO" id="GO:0016705">
    <property type="term" value="F:oxidoreductase activity, acting on paired donors, with incorporation or reduction of molecular oxygen"/>
    <property type="evidence" value="ECO:0007669"/>
    <property type="project" value="InterPro"/>
</dbReference>
<dbReference type="FunFam" id="1.20.1250.20:FF:000386">
    <property type="entry name" value="MFS general substrate transporter"/>
    <property type="match status" value="1"/>
</dbReference>
<comment type="similarity">
    <text evidence="8">Belongs to the major facilitator superfamily. Allantoate permease family.</text>
</comment>
<dbReference type="InterPro" id="IPR011701">
    <property type="entry name" value="MFS"/>
</dbReference>
<dbReference type="Gene3D" id="1.20.1250.20">
    <property type="entry name" value="MFS general substrate transporter like domains"/>
    <property type="match status" value="2"/>
</dbReference>
<feature type="transmembrane region" description="Helical" evidence="10">
    <location>
        <begin position="1060"/>
        <end position="1082"/>
    </location>
</feature>
<dbReference type="GO" id="GO:0005506">
    <property type="term" value="F:iron ion binding"/>
    <property type="evidence" value="ECO:0007669"/>
    <property type="project" value="InterPro"/>
</dbReference>
<sequence>MRYSIANIALGLGSACASTLPVRLETRGAPTSHLANIYVKFNEPAEGSLSFTYGRCNSKSLSEAYHTIAVTESTSVSRLVWTIPADSQDNGCISAWTRDNVLVGRSEPQRLHRVRRRSPQKRGTDSILMDESNGIDTLGPWFNGVDHLAKTGVSAVDAEAAKSKEIAIVGAGMTNISIIEAGERLGGRVHTEYLTGGPFDYSYQEMGPMRFPSTYKDPETNVTMNITDHQLVFQLADEMNKLNKHDKNLSVDFIPWIQSNPNGLSYKNEFKLPSGLPPTLKQIADNASLGVSTVPSPEIEDFQAKIDTFMPGSNFSTLMATNMFKAHKQWLETGLNGLGGDQWSEYAFMVNYLKGSLNTTDMVGGWSSSTFWDSLYEGMYFQAASYKTIDGGLNRLPLSFHPLIDDITTMGRKIERVRYNETAEKVTLQWRNEYNDTTFQNSTFDYAVVAVPFSIVRRWRLPKLPATISNAIKELNYGTACKVALEFSERFWEHYENPIFGGCSTNTDIPAIGSICYPSYNMNGTGPATILASYISGDMGVRLASMTEEEHVQMVLDAMIEIHGESTRDLYTGKYNRRCWALDPLQSGSWASPTAGQHQLYIPEYFKTYDKMIFVGEHTSYTHAWIASALESGIRGAVQLLLELGLVDEAKEAVEKWMARWIEVNLDTEPNMSENTKDALTETVRGGQDHPVASDSDASVVAVLQETPKRSWKSYLWDTFDKSPEERRFLFKLDCALMTLASLGYFIKYLDQVNINNAFVSGMKEDMNLFGNELNYMQTCWTVGYVIGEIPSNMLLTRIRPSIWIPACEVTWSVLTILLTQCTNATQLYVLRFFIGLAESTFYPGMQYIVGSWYRKDELAKRSCLFHAMGNVGSMVSGYLMAGSHNLDGVHGYHGWQWLFITNTVVSLPIAISGFFFLPDLPEITRAWYFTPEDIALAKKRMQLEGRAQRAPYTKAKFKKIFTSWHIYTLVLLYILFNNGNGGNSQPAFPLWLKSEGYSIRDVNLYPTIVDIISVITTLIYAWTSDSLFRGARWPAIVFSGLVKIIAYVGLTVWKVPTAFTWVCFMLCGFGGGISGLTFAWAHEICSDDNEERALVTGAMNQMAYVFQAWLPLVIWQQVEAPSYPKGYPTMVALAVGWDNHSLAIGVTKPPMMVFSDVDIDSKESLIALFLFGVLTHVFIFRKGEWDLWAGAFLRAWVFHQFATPCILIQYGNLSTWQAFSTTNKSLLAFAVGLTSSILIYRAFFHRLSRFPGPFRARLSNLYATKLANKDEHMYLEVQELHRRYGDIVRIGPTELSIATPKAFRTLHASNSPITKGPFYNVAHPNINLLADRDKKSHASRRKTWDRAFTAKAVRDYEPRVVNCTKLLTDQIDRTIGEPLNISMWFNFFTFDIVGDLAFGNSFNMLRDGIKHKFLEEAHVSATLMGMFRRTLWLMPIFKGTPLLNNQWQSFQAWLRDTVENRRKNKPSRPDVFSWILEDYESLENPTKQDLDNLYGDAHLICGAGSDTTSAATSCLIYLLAQHPEVMSKLQAEIDEYKKTHEESDNMSLGKLTYLHACLDESLRLYPVVPSGLQRVTPPEGMQIDDIYIPGDTLFHSPTYTMCRDERCFVRPDKFIPERWTSQPELVKDASVFSPFHMGRGSCAGKQLALMEVRYIFSEILSRYNIKAAPGTNPDTFVNGLRDCFTMEVPELKMVFTPRT</sequence>
<feature type="transmembrane region" description="Helical" evidence="10">
    <location>
        <begin position="1226"/>
        <end position="1245"/>
    </location>
</feature>
<protein>
    <recommendedName>
        <fullName evidence="11">Major facilitator superfamily (MFS) profile domain-containing protein</fullName>
    </recommendedName>
</protein>
<feature type="transmembrane region" description="Helical" evidence="10">
    <location>
        <begin position="864"/>
        <end position="884"/>
    </location>
</feature>
<feature type="transmembrane region" description="Helical" evidence="10">
    <location>
        <begin position="1005"/>
        <end position="1024"/>
    </location>
</feature>
<dbReference type="GO" id="GO:0004497">
    <property type="term" value="F:monooxygenase activity"/>
    <property type="evidence" value="ECO:0007669"/>
    <property type="project" value="InterPro"/>
</dbReference>
<evidence type="ECO:0000256" key="2">
    <source>
        <dbReference type="ARBA" id="ARBA00022448"/>
    </source>
</evidence>
<keyword evidence="13" id="KW-1185">Reference proteome</keyword>
<evidence type="ECO:0000256" key="8">
    <source>
        <dbReference type="ARBA" id="ARBA00037968"/>
    </source>
</evidence>
<comment type="cofactor">
    <cofactor evidence="9">
        <name>heme</name>
        <dbReference type="ChEBI" id="CHEBI:30413"/>
    </cofactor>
</comment>
<keyword evidence="6 10" id="KW-0472">Membrane</keyword>
<dbReference type="InterPro" id="IPR036188">
    <property type="entry name" value="FAD/NAD-bd_sf"/>
</dbReference>
<proteinExistence type="inferred from homology"/>
<dbReference type="GO" id="GO:0020037">
    <property type="term" value="F:heme binding"/>
    <property type="evidence" value="ECO:0007669"/>
    <property type="project" value="InterPro"/>
</dbReference>
<evidence type="ECO:0000313" key="13">
    <source>
        <dbReference type="Proteomes" id="UP000782241"/>
    </source>
</evidence>
<organism evidence="12 13">
    <name type="scientific">Fusarium avenaceum</name>
    <dbReference type="NCBI Taxonomy" id="40199"/>
    <lineage>
        <taxon>Eukaryota</taxon>
        <taxon>Fungi</taxon>
        <taxon>Dikarya</taxon>
        <taxon>Ascomycota</taxon>
        <taxon>Pezizomycotina</taxon>
        <taxon>Sordariomycetes</taxon>
        <taxon>Hypocreomycetidae</taxon>
        <taxon>Hypocreales</taxon>
        <taxon>Nectriaceae</taxon>
        <taxon>Fusarium</taxon>
        <taxon>Fusarium tricinctum species complex</taxon>
    </lineage>
</organism>
<evidence type="ECO:0000256" key="3">
    <source>
        <dbReference type="ARBA" id="ARBA00022475"/>
    </source>
</evidence>
<dbReference type="SUPFAM" id="SSF48264">
    <property type="entry name" value="Cytochrome P450"/>
    <property type="match status" value="1"/>
</dbReference>
<dbReference type="FunFam" id="1.20.1250.20:FF:000065">
    <property type="entry name" value="Putative MFS pantothenate transporter"/>
    <property type="match status" value="1"/>
</dbReference>
<dbReference type="InterPro" id="IPR001128">
    <property type="entry name" value="Cyt_P450"/>
</dbReference>
<feature type="transmembrane region" description="Helical" evidence="10">
    <location>
        <begin position="896"/>
        <end position="918"/>
    </location>
</feature>
<comment type="subcellular location">
    <subcellularLocation>
        <location evidence="1">Cell membrane</location>
        <topology evidence="1">Multi-pass membrane protein</topology>
    </subcellularLocation>
</comment>
<keyword evidence="7" id="KW-0325">Glycoprotein</keyword>
<dbReference type="PRINTS" id="PR00463">
    <property type="entry name" value="EP450I"/>
</dbReference>
<evidence type="ECO:0000256" key="9">
    <source>
        <dbReference type="PIRSR" id="PIRSR602401-1"/>
    </source>
</evidence>
<keyword evidence="9" id="KW-0408">Iron</keyword>
<evidence type="ECO:0000256" key="6">
    <source>
        <dbReference type="ARBA" id="ARBA00023136"/>
    </source>
</evidence>
<evidence type="ECO:0000256" key="7">
    <source>
        <dbReference type="ARBA" id="ARBA00023180"/>
    </source>
</evidence>
<dbReference type="InterPro" id="IPR002937">
    <property type="entry name" value="Amino_oxidase"/>
</dbReference>
<dbReference type="InterPro" id="IPR036396">
    <property type="entry name" value="Cyt_P450_sf"/>
</dbReference>
<dbReference type="Gene3D" id="1.20.1440.240">
    <property type="match status" value="1"/>
</dbReference>
<feature type="transmembrane region" description="Helical" evidence="10">
    <location>
        <begin position="1165"/>
        <end position="1181"/>
    </location>
</feature>
<keyword evidence="4 10" id="KW-0812">Transmembrane</keyword>
<accession>A0A9P7GVJ6</accession>
<keyword evidence="3" id="KW-1003">Cell membrane</keyword>
<keyword evidence="9" id="KW-0349">Heme</keyword>
<evidence type="ECO:0000313" key="12">
    <source>
        <dbReference type="EMBL" id="KAG5657782.1"/>
    </source>
</evidence>
<keyword evidence="9" id="KW-0479">Metal-binding</keyword>